<dbReference type="GO" id="GO:0006555">
    <property type="term" value="P:methionine metabolic process"/>
    <property type="evidence" value="ECO:0007669"/>
    <property type="project" value="InterPro"/>
</dbReference>
<name>W7QAC5_9ALTE</name>
<dbReference type="Proteomes" id="UP000019276">
    <property type="component" value="Unassembled WGS sequence"/>
</dbReference>
<comment type="cofactor">
    <cofactor evidence="1 6">
        <name>FAD</name>
        <dbReference type="ChEBI" id="CHEBI:57692"/>
    </cofactor>
</comment>
<sequence length="249" mass="29410">MNISFEVVPRTEEATLEQLRFVEENLPFVDTINIPDLLRLPIRSWDGAHLVNRNKYRYIPHVRAIDFDLKSNRLQKIIEANELDKILLVTGDPPPDRTHLVYSTDVVDLIKAIRRDFPNIEIYAGFDPYRYGVKQEKDYILDKFEAGADYILSQPFFDTRLLDIYADFLPADKVYWGVSPVITERSQAYWENVNKVVFPSDFKPEYQWNIDFAVKVLKHCQQTGSHCYFMPIRIDLQKYFLPIRQAINW</sequence>
<dbReference type="Gene3D" id="3.20.20.220">
    <property type="match status" value="1"/>
</dbReference>
<keyword evidence="3 6" id="KW-0285">Flavoprotein</keyword>
<evidence type="ECO:0000256" key="5">
    <source>
        <dbReference type="ARBA" id="ARBA00023002"/>
    </source>
</evidence>
<organism evidence="7 8">
    <name type="scientific">Catenovulum agarivorans DS-2</name>
    <dbReference type="NCBI Taxonomy" id="1328313"/>
    <lineage>
        <taxon>Bacteria</taxon>
        <taxon>Pseudomonadati</taxon>
        <taxon>Pseudomonadota</taxon>
        <taxon>Gammaproteobacteria</taxon>
        <taxon>Alteromonadales</taxon>
        <taxon>Alteromonadaceae</taxon>
        <taxon>Catenovulum</taxon>
    </lineage>
</organism>
<keyword evidence="5 6" id="KW-0560">Oxidoreductase</keyword>
<dbReference type="InterPro" id="IPR003171">
    <property type="entry name" value="Mehydrof_redctse-like"/>
</dbReference>
<dbReference type="eggNOG" id="COG0685">
    <property type="taxonomic scope" value="Bacteria"/>
</dbReference>
<keyword evidence="4 6" id="KW-0274">FAD</keyword>
<dbReference type="GO" id="GO:0004489">
    <property type="term" value="F:methylenetetrahydrofolate reductase [NAD(P)H] activity"/>
    <property type="evidence" value="ECO:0007669"/>
    <property type="project" value="InterPro"/>
</dbReference>
<evidence type="ECO:0000256" key="2">
    <source>
        <dbReference type="ARBA" id="ARBA00004777"/>
    </source>
</evidence>
<dbReference type="AlphaFoldDB" id="W7QAC5"/>
<proteinExistence type="inferred from homology"/>
<evidence type="ECO:0000256" key="4">
    <source>
        <dbReference type="ARBA" id="ARBA00022827"/>
    </source>
</evidence>
<evidence type="ECO:0000313" key="7">
    <source>
        <dbReference type="EMBL" id="EWH09754.1"/>
    </source>
</evidence>
<dbReference type="Pfam" id="PF02219">
    <property type="entry name" value="MTHFR"/>
    <property type="match status" value="1"/>
</dbReference>
<dbReference type="UniPathway" id="UPA00193"/>
<dbReference type="EMBL" id="ARZY01000020">
    <property type="protein sequence ID" value="EWH09754.1"/>
    <property type="molecule type" value="Genomic_DNA"/>
</dbReference>
<keyword evidence="8" id="KW-1185">Reference proteome</keyword>
<evidence type="ECO:0000256" key="6">
    <source>
        <dbReference type="RuleBase" id="RU003862"/>
    </source>
</evidence>
<comment type="pathway">
    <text evidence="2 6">One-carbon metabolism; tetrahydrofolate interconversion.</text>
</comment>
<dbReference type="STRING" id="1328313.DS2_11498"/>
<comment type="caution">
    <text evidence="7">The sequence shown here is derived from an EMBL/GenBank/DDBJ whole genome shotgun (WGS) entry which is preliminary data.</text>
</comment>
<dbReference type="RefSeq" id="WP_035014931.1">
    <property type="nucleotide sequence ID" value="NZ_ARZY01000020.1"/>
</dbReference>
<comment type="similarity">
    <text evidence="6">Belongs to the methylenetetrahydrofolate reductase family.</text>
</comment>
<evidence type="ECO:0000313" key="8">
    <source>
        <dbReference type="Proteomes" id="UP000019276"/>
    </source>
</evidence>
<accession>W7QAC5</accession>
<protein>
    <recommendedName>
        <fullName evidence="6">Methylenetetrahydrofolate reductase</fullName>
    </recommendedName>
</protein>
<gene>
    <name evidence="7" type="ORF">DS2_11498</name>
</gene>
<reference evidence="7 8" key="1">
    <citation type="journal article" date="2014" name="Genome Announc.">
        <title>Draft Genome Sequence of the Agar-Degrading Bacterium Catenovulum sp. Strain DS-2, Isolated from Intestines of Haliotis diversicolor.</title>
        <authorList>
            <person name="Shan D."/>
            <person name="Li X."/>
            <person name="Gu Z."/>
            <person name="Wei G."/>
            <person name="Gao Z."/>
            <person name="Shao Z."/>
        </authorList>
    </citation>
    <scope>NUCLEOTIDE SEQUENCE [LARGE SCALE GENOMIC DNA]</scope>
    <source>
        <strain evidence="7 8">DS-2</strain>
    </source>
</reference>
<dbReference type="SUPFAM" id="SSF51730">
    <property type="entry name" value="FAD-linked oxidoreductase"/>
    <property type="match status" value="1"/>
</dbReference>
<dbReference type="InterPro" id="IPR029041">
    <property type="entry name" value="FAD-linked_oxidoreductase-like"/>
</dbReference>
<dbReference type="GO" id="GO:0035999">
    <property type="term" value="P:tetrahydrofolate interconversion"/>
    <property type="evidence" value="ECO:0007669"/>
    <property type="project" value="UniProtKB-UniPathway"/>
</dbReference>
<dbReference type="OrthoDB" id="9803687at2"/>
<evidence type="ECO:0000256" key="3">
    <source>
        <dbReference type="ARBA" id="ARBA00022630"/>
    </source>
</evidence>
<evidence type="ECO:0000256" key="1">
    <source>
        <dbReference type="ARBA" id="ARBA00001974"/>
    </source>
</evidence>